<keyword evidence="1" id="KW-0413">Isomerase</keyword>
<organism evidence="1 2">
    <name type="scientific">Roseicitreum antarcticum</name>
    <dbReference type="NCBI Taxonomy" id="564137"/>
    <lineage>
        <taxon>Bacteria</taxon>
        <taxon>Pseudomonadati</taxon>
        <taxon>Pseudomonadota</taxon>
        <taxon>Alphaproteobacteria</taxon>
        <taxon>Rhodobacterales</taxon>
        <taxon>Paracoccaceae</taxon>
        <taxon>Roseicitreum</taxon>
    </lineage>
</organism>
<accession>A0A1H2W4U1</accession>
<dbReference type="OrthoDB" id="9816064at2"/>
<proteinExistence type="predicted"/>
<reference evidence="1 2" key="1">
    <citation type="submission" date="2016-10" db="EMBL/GenBank/DDBJ databases">
        <authorList>
            <person name="de Groot N.N."/>
        </authorList>
    </citation>
    <scope>NUCLEOTIDE SEQUENCE [LARGE SCALE GENOMIC DNA]</scope>
    <source>
        <strain evidence="1 2">CGMCC 1.8894</strain>
    </source>
</reference>
<dbReference type="PANTHER" id="PTHR40267:SF1">
    <property type="entry name" value="BLR3294 PROTEIN"/>
    <property type="match status" value="1"/>
</dbReference>
<evidence type="ECO:0000313" key="2">
    <source>
        <dbReference type="Proteomes" id="UP000198539"/>
    </source>
</evidence>
<dbReference type="Proteomes" id="UP000198539">
    <property type="component" value="Unassembled WGS sequence"/>
</dbReference>
<name>A0A1H2W4U1_9RHOB</name>
<dbReference type="GO" id="GO:0016853">
    <property type="term" value="F:isomerase activity"/>
    <property type="evidence" value="ECO:0007669"/>
    <property type="project" value="UniProtKB-KW"/>
</dbReference>
<dbReference type="PANTHER" id="PTHR40267">
    <property type="entry name" value="BLR3294 PROTEIN"/>
    <property type="match status" value="1"/>
</dbReference>
<evidence type="ECO:0000313" key="1">
    <source>
        <dbReference type="EMBL" id="SDW75486.1"/>
    </source>
</evidence>
<keyword evidence="2" id="KW-1185">Reference proteome</keyword>
<sequence length="250" mass="26407">MKKIGFDLIGPIGSKATLGLVVLQADETLEQDFRRLFPDRDIAIYITRIPSGDELSAETIAAMEAELPRVTRLLPRAARFDAVGYGCTSGTTLIGAEAVARMVRKGVETPMVTDPVSAALAALQALGVQRLGLVAPYVDSITGPVRDAFATAGLTLGQTLTFGEEIEARVARIAPESIKAAARAASKGADAVFLSCTNLRTLDIIDELETELGLPVLSSNQVLAWHMAYETAAPVAADAPGRLFKIVKGT</sequence>
<dbReference type="InterPro" id="IPR053714">
    <property type="entry name" value="Iso_Racemase_Enz_sf"/>
</dbReference>
<dbReference type="RefSeq" id="WP_092886777.1">
    <property type="nucleotide sequence ID" value="NZ_CP061498.1"/>
</dbReference>
<gene>
    <name evidence="1" type="ORF">SAMN04488238_103266</name>
</gene>
<dbReference type="EMBL" id="FNOM01000003">
    <property type="protein sequence ID" value="SDW75486.1"/>
    <property type="molecule type" value="Genomic_DNA"/>
</dbReference>
<dbReference type="PIRSF" id="PIRSF015736">
    <property type="entry name" value="MI"/>
    <property type="match status" value="1"/>
</dbReference>
<dbReference type="Pfam" id="PF17645">
    <property type="entry name" value="Amdase"/>
    <property type="match status" value="1"/>
</dbReference>
<dbReference type="InterPro" id="IPR026286">
    <property type="entry name" value="MaiA/AMDase"/>
</dbReference>
<dbReference type="AlphaFoldDB" id="A0A1H2W4U1"/>
<dbReference type="Gene3D" id="3.40.50.12500">
    <property type="match status" value="1"/>
</dbReference>
<dbReference type="STRING" id="564137.SAMN04488238_103266"/>
<protein>
    <submittedName>
        <fullName evidence="1">Maleate isomerase</fullName>
    </submittedName>
</protein>